<keyword evidence="2" id="KW-0699">rRNA-binding</keyword>
<dbReference type="CDD" id="cd02412">
    <property type="entry name" value="KH-II_30S_S3"/>
    <property type="match status" value="1"/>
</dbReference>
<dbReference type="InterPro" id="IPR009019">
    <property type="entry name" value="KH_sf_prok-type"/>
</dbReference>
<evidence type="ECO:0000256" key="5">
    <source>
        <dbReference type="ARBA" id="ARBA00023274"/>
    </source>
</evidence>
<gene>
    <name evidence="7" type="ORF">MNBD_BACTEROID05-404</name>
</gene>
<dbReference type="GO" id="GO:0022627">
    <property type="term" value="C:cytosolic small ribosomal subunit"/>
    <property type="evidence" value="ECO:0007669"/>
    <property type="project" value="TreeGrafter"/>
</dbReference>
<dbReference type="InterPro" id="IPR018280">
    <property type="entry name" value="Ribosomal_uS3_CS"/>
</dbReference>
<keyword evidence="3" id="KW-0694">RNA-binding</keyword>
<dbReference type="PANTHER" id="PTHR11760:SF19">
    <property type="entry name" value="SMALL RIBOSOMAL SUBUNIT PROTEIN US3C"/>
    <property type="match status" value="1"/>
</dbReference>
<keyword evidence="4 7" id="KW-0689">Ribosomal protein</keyword>
<evidence type="ECO:0000256" key="3">
    <source>
        <dbReference type="ARBA" id="ARBA00022884"/>
    </source>
</evidence>
<dbReference type="EMBL" id="UOEN01000074">
    <property type="protein sequence ID" value="VAW12092.1"/>
    <property type="molecule type" value="Genomic_DNA"/>
</dbReference>
<protein>
    <submittedName>
        <fullName evidence="7">SSU ribosomal protein S3p (S3e)</fullName>
    </submittedName>
</protein>
<keyword evidence="5" id="KW-0687">Ribonucleoprotein</keyword>
<dbReference type="PROSITE" id="PS50823">
    <property type="entry name" value="KH_TYPE_2"/>
    <property type="match status" value="1"/>
</dbReference>
<dbReference type="Pfam" id="PF07650">
    <property type="entry name" value="KH_2"/>
    <property type="match status" value="1"/>
</dbReference>
<dbReference type="SUPFAM" id="SSF54821">
    <property type="entry name" value="Ribosomal protein S3 C-terminal domain"/>
    <property type="match status" value="1"/>
</dbReference>
<dbReference type="InterPro" id="IPR004087">
    <property type="entry name" value="KH_dom"/>
</dbReference>
<dbReference type="AlphaFoldDB" id="A0A3B0TC45"/>
<accession>A0A3B0TC45</accession>
<dbReference type="InterPro" id="IPR036419">
    <property type="entry name" value="Ribosomal_S3_C_sf"/>
</dbReference>
<sequence>MGQKVSPLALRLGYIENWRSLWFADKGEYAQNVIEDYKIREYIKKRFIQASVAKVVIERLAGKIKIIIHTARPGVIIGRRGADIDRLKTQLGRISEKEISIVPLEIKNPMAEAQLVAQNVAFQLEKRIAFRRAMKRAIDNALTNGAKGIKIRCAGRLNGVEIARQESYQEGKLPLHTFRAKIEYGFAEAHTTYGVLGIKVWVNKGEVFKEIKRQDSANIKK</sequence>
<dbReference type="InterPro" id="IPR057258">
    <property type="entry name" value="Ribosomal_uS3"/>
</dbReference>
<reference evidence="7" key="1">
    <citation type="submission" date="2018-06" db="EMBL/GenBank/DDBJ databases">
        <authorList>
            <person name="Zhirakovskaya E."/>
        </authorList>
    </citation>
    <scope>NUCLEOTIDE SEQUENCE</scope>
</reference>
<evidence type="ECO:0000313" key="7">
    <source>
        <dbReference type="EMBL" id="VAW12092.1"/>
    </source>
</evidence>
<dbReference type="FunFam" id="3.30.300.20:FF:000001">
    <property type="entry name" value="30S ribosomal protein S3"/>
    <property type="match status" value="1"/>
</dbReference>
<organism evidence="7">
    <name type="scientific">hydrothermal vent metagenome</name>
    <dbReference type="NCBI Taxonomy" id="652676"/>
    <lineage>
        <taxon>unclassified sequences</taxon>
        <taxon>metagenomes</taxon>
        <taxon>ecological metagenomes</taxon>
    </lineage>
</organism>
<feature type="domain" description="KH type-2" evidence="6">
    <location>
        <begin position="39"/>
        <end position="107"/>
    </location>
</feature>
<dbReference type="InterPro" id="IPR015946">
    <property type="entry name" value="KH_dom-like_a/b"/>
</dbReference>
<dbReference type="PROSITE" id="PS00548">
    <property type="entry name" value="RIBOSOMAL_S3"/>
    <property type="match status" value="1"/>
</dbReference>
<evidence type="ECO:0000256" key="1">
    <source>
        <dbReference type="ARBA" id="ARBA00010761"/>
    </source>
</evidence>
<comment type="similarity">
    <text evidence="1">Belongs to the universal ribosomal protein uS3 family.</text>
</comment>
<dbReference type="PROSITE" id="PS50084">
    <property type="entry name" value="KH_TYPE_1"/>
    <property type="match status" value="1"/>
</dbReference>
<dbReference type="InterPro" id="IPR004044">
    <property type="entry name" value="KH_dom_type_2"/>
</dbReference>
<dbReference type="Pfam" id="PF00189">
    <property type="entry name" value="Ribosomal_S3_C"/>
    <property type="match status" value="1"/>
</dbReference>
<dbReference type="SUPFAM" id="SSF54814">
    <property type="entry name" value="Prokaryotic type KH domain (KH-domain type II)"/>
    <property type="match status" value="1"/>
</dbReference>
<proteinExistence type="inferred from homology"/>
<dbReference type="SMART" id="SM00322">
    <property type="entry name" value="KH"/>
    <property type="match status" value="1"/>
</dbReference>
<dbReference type="Gene3D" id="3.30.1140.32">
    <property type="entry name" value="Ribosomal protein S3, C-terminal domain"/>
    <property type="match status" value="1"/>
</dbReference>
<dbReference type="InterPro" id="IPR005704">
    <property type="entry name" value="Ribosomal_uS3_bac-typ"/>
</dbReference>
<evidence type="ECO:0000256" key="2">
    <source>
        <dbReference type="ARBA" id="ARBA00022730"/>
    </source>
</evidence>
<evidence type="ECO:0000259" key="6">
    <source>
        <dbReference type="PROSITE" id="PS50823"/>
    </source>
</evidence>
<dbReference type="GO" id="GO:0003735">
    <property type="term" value="F:structural constituent of ribosome"/>
    <property type="evidence" value="ECO:0007669"/>
    <property type="project" value="InterPro"/>
</dbReference>
<dbReference type="InterPro" id="IPR001351">
    <property type="entry name" value="Ribosomal_uS3_C"/>
</dbReference>
<dbReference type="NCBIfam" id="TIGR01009">
    <property type="entry name" value="rpsC_bact"/>
    <property type="match status" value="1"/>
</dbReference>
<dbReference type="HAMAP" id="MF_01309_B">
    <property type="entry name" value="Ribosomal_uS3_B"/>
    <property type="match status" value="1"/>
</dbReference>
<evidence type="ECO:0000256" key="4">
    <source>
        <dbReference type="ARBA" id="ARBA00022980"/>
    </source>
</evidence>
<dbReference type="Gene3D" id="3.30.300.20">
    <property type="match status" value="1"/>
</dbReference>
<name>A0A3B0TC45_9ZZZZ</name>
<dbReference type="GO" id="GO:0006412">
    <property type="term" value="P:translation"/>
    <property type="evidence" value="ECO:0007669"/>
    <property type="project" value="InterPro"/>
</dbReference>
<dbReference type="PANTHER" id="PTHR11760">
    <property type="entry name" value="30S/40S RIBOSOMAL PROTEIN S3"/>
    <property type="match status" value="1"/>
</dbReference>
<dbReference type="GO" id="GO:0019843">
    <property type="term" value="F:rRNA binding"/>
    <property type="evidence" value="ECO:0007669"/>
    <property type="project" value="UniProtKB-KW"/>
</dbReference>